<keyword evidence="2" id="KW-0560">Oxidoreductase</keyword>
<dbReference type="InterPro" id="IPR029479">
    <property type="entry name" value="Nitroreductase"/>
</dbReference>
<feature type="domain" description="Nitroreductase" evidence="3">
    <location>
        <begin position="7"/>
        <end position="160"/>
    </location>
</feature>
<dbReference type="PANTHER" id="PTHR43673">
    <property type="entry name" value="NAD(P)H NITROREDUCTASE YDGI-RELATED"/>
    <property type="match status" value="1"/>
</dbReference>
<dbReference type="SUPFAM" id="SSF55469">
    <property type="entry name" value="FMN-dependent nitroreductase-like"/>
    <property type="match status" value="1"/>
</dbReference>
<comment type="similarity">
    <text evidence="1">Belongs to the nitroreductase family.</text>
</comment>
<evidence type="ECO:0000313" key="5">
    <source>
        <dbReference type="Proteomes" id="UP001516588"/>
    </source>
</evidence>
<dbReference type="Gene3D" id="3.40.109.10">
    <property type="entry name" value="NADH Oxidase"/>
    <property type="match status" value="1"/>
</dbReference>
<reference evidence="4 5" key="1">
    <citation type="submission" date="2020-10" db="EMBL/GenBank/DDBJ databases">
        <title>ChiBAC.</title>
        <authorList>
            <person name="Zenner C."/>
            <person name="Hitch T.C.A."/>
            <person name="Clavel T."/>
        </authorList>
    </citation>
    <scope>NUCLEOTIDE SEQUENCE [LARGE SCALE GENOMIC DNA]</scope>
    <source>
        <strain evidence="4 5">DSM 108706</strain>
    </source>
</reference>
<dbReference type="InterPro" id="IPR000415">
    <property type="entry name" value="Nitroreductase-like"/>
</dbReference>
<sequence length="181" mass="20407">METIRCIKERRSVRNFTDQKIDRKVIEEIVEAAAFAPSWKNSQIARYIVVEDREIIDKIAEDCVLGFEHNTKTLKKAAALVIVNVVTGRSGYERDGSYSTPKEDRWQNFDAGIACQTFCLAAHDKGIGTVIMGIFDEYKVAELVNIPEGQQIEAFIAMGYPEGEFPQAPKRKSIDDLLSFV</sequence>
<evidence type="ECO:0000256" key="2">
    <source>
        <dbReference type="ARBA" id="ARBA00023002"/>
    </source>
</evidence>
<name>A0ABR9QXT7_9FIRM</name>
<dbReference type="RefSeq" id="WP_226385316.1">
    <property type="nucleotide sequence ID" value="NZ_JADCKA010000007.1"/>
</dbReference>
<dbReference type="Pfam" id="PF00881">
    <property type="entry name" value="Nitroreductase"/>
    <property type="match status" value="1"/>
</dbReference>
<dbReference type="PANTHER" id="PTHR43673:SF10">
    <property type="entry name" value="NADH DEHYDROGENASE_NAD(P)H NITROREDUCTASE XCC3605-RELATED"/>
    <property type="match status" value="1"/>
</dbReference>
<comment type="caution">
    <text evidence="4">The sequence shown here is derived from an EMBL/GenBank/DDBJ whole genome shotgun (WGS) entry which is preliminary data.</text>
</comment>
<accession>A0ABR9QXT7</accession>
<organism evidence="4 5">
    <name type="scientific">Gallibacter intestinalis</name>
    <dbReference type="NCBI Taxonomy" id="2779356"/>
    <lineage>
        <taxon>Bacteria</taxon>
        <taxon>Bacillati</taxon>
        <taxon>Bacillota</taxon>
        <taxon>Clostridia</taxon>
        <taxon>Eubacteriales</taxon>
        <taxon>Eubacteriaceae</taxon>
        <taxon>Gallibacter</taxon>
    </lineage>
</organism>
<evidence type="ECO:0000259" key="3">
    <source>
        <dbReference type="Pfam" id="PF00881"/>
    </source>
</evidence>
<dbReference type="Proteomes" id="UP001516588">
    <property type="component" value="Unassembled WGS sequence"/>
</dbReference>
<dbReference type="EMBL" id="JADCKA010000007">
    <property type="protein sequence ID" value="MBE5035668.1"/>
    <property type="molecule type" value="Genomic_DNA"/>
</dbReference>
<gene>
    <name evidence="4" type="ORF">INF20_05160</name>
</gene>
<dbReference type="CDD" id="cd02062">
    <property type="entry name" value="Nitro_FMN_reductase"/>
    <property type="match status" value="1"/>
</dbReference>
<proteinExistence type="inferred from homology"/>
<protein>
    <submittedName>
        <fullName evidence="4">Nitroreductase family protein</fullName>
    </submittedName>
</protein>
<evidence type="ECO:0000256" key="1">
    <source>
        <dbReference type="ARBA" id="ARBA00007118"/>
    </source>
</evidence>
<keyword evidence="5" id="KW-1185">Reference proteome</keyword>
<evidence type="ECO:0000313" key="4">
    <source>
        <dbReference type="EMBL" id="MBE5035668.1"/>
    </source>
</evidence>